<protein>
    <recommendedName>
        <fullName evidence="4">Fibronectin type-III domain-containing protein</fullName>
    </recommendedName>
</protein>
<evidence type="ECO:0000313" key="2">
    <source>
        <dbReference type="EMBL" id="MFC5828786.1"/>
    </source>
</evidence>
<name>A0ABW1CVD1_9ACTN</name>
<dbReference type="Gene3D" id="2.60.40.10">
    <property type="entry name" value="Immunoglobulins"/>
    <property type="match status" value="1"/>
</dbReference>
<organism evidence="2 3">
    <name type="scientific">Nonomuraea insulae</name>
    <dbReference type="NCBI Taxonomy" id="1616787"/>
    <lineage>
        <taxon>Bacteria</taxon>
        <taxon>Bacillati</taxon>
        <taxon>Actinomycetota</taxon>
        <taxon>Actinomycetes</taxon>
        <taxon>Streptosporangiales</taxon>
        <taxon>Streptosporangiaceae</taxon>
        <taxon>Nonomuraea</taxon>
    </lineage>
</organism>
<accession>A0ABW1CVD1</accession>
<reference evidence="3" key="1">
    <citation type="journal article" date="2019" name="Int. J. Syst. Evol. Microbiol.">
        <title>The Global Catalogue of Microorganisms (GCM) 10K type strain sequencing project: providing services to taxonomists for standard genome sequencing and annotation.</title>
        <authorList>
            <consortium name="The Broad Institute Genomics Platform"/>
            <consortium name="The Broad Institute Genome Sequencing Center for Infectious Disease"/>
            <person name="Wu L."/>
            <person name="Ma J."/>
        </authorList>
    </citation>
    <scope>NUCLEOTIDE SEQUENCE [LARGE SCALE GENOMIC DNA]</scope>
    <source>
        <strain evidence="3">CCUG 53903</strain>
    </source>
</reference>
<dbReference type="Proteomes" id="UP001596058">
    <property type="component" value="Unassembled WGS sequence"/>
</dbReference>
<feature type="region of interest" description="Disordered" evidence="1">
    <location>
        <begin position="1"/>
        <end position="25"/>
    </location>
</feature>
<dbReference type="InterPro" id="IPR036116">
    <property type="entry name" value="FN3_sf"/>
</dbReference>
<dbReference type="InterPro" id="IPR013783">
    <property type="entry name" value="Ig-like_fold"/>
</dbReference>
<sequence length="123" mass="14003">MSETAISPPRNLTAQSVPRDDGSRGIQLEWAVGQNHGEDWPPPPDWNNGDAPYPKHYELWLDGERKEAFDVSWTDHMPGWTMARTHWACLDTEPAAEYRVKIRAELADGLWSSFTDEITVHMG</sequence>
<dbReference type="SUPFAM" id="SSF49265">
    <property type="entry name" value="Fibronectin type III"/>
    <property type="match status" value="1"/>
</dbReference>
<dbReference type="EMBL" id="JBHSPA010000041">
    <property type="protein sequence ID" value="MFC5828786.1"/>
    <property type="molecule type" value="Genomic_DNA"/>
</dbReference>
<comment type="caution">
    <text evidence="2">The sequence shown here is derived from an EMBL/GenBank/DDBJ whole genome shotgun (WGS) entry which is preliminary data.</text>
</comment>
<gene>
    <name evidence="2" type="ORF">ACFPZ3_33380</name>
</gene>
<evidence type="ECO:0000313" key="3">
    <source>
        <dbReference type="Proteomes" id="UP001596058"/>
    </source>
</evidence>
<evidence type="ECO:0000256" key="1">
    <source>
        <dbReference type="SAM" id="MobiDB-lite"/>
    </source>
</evidence>
<keyword evidence="3" id="KW-1185">Reference proteome</keyword>
<evidence type="ECO:0008006" key="4">
    <source>
        <dbReference type="Google" id="ProtNLM"/>
    </source>
</evidence>
<feature type="compositionally biased region" description="Polar residues" evidence="1">
    <location>
        <begin position="1"/>
        <end position="16"/>
    </location>
</feature>
<dbReference type="RefSeq" id="WP_379518285.1">
    <property type="nucleotide sequence ID" value="NZ_JBHSPA010000041.1"/>
</dbReference>
<proteinExistence type="predicted"/>